<gene>
    <name evidence="2" type="ORF">CANCADRAFT_1032</name>
</gene>
<dbReference type="EMBL" id="KV453841">
    <property type="protein sequence ID" value="ODV92442.1"/>
    <property type="molecule type" value="Genomic_DNA"/>
</dbReference>
<dbReference type="PANTHER" id="PTHR39394:SF1">
    <property type="entry name" value="DNAJ HOMOLOGUE SUBFAMILY C MEMBER 28 CONSERVED DOMAIN-CONTAINING PROTEIN"/>
    <property type="match status" value="1"/>
</dbReference>
<evidence type="ECO:0000313" key="3">
    <source>
        <dbReference type="Proteomes" id="UP000095023"/>
    </source>
</evidence>
<name>A0A1E4TL21_9ASCO</name>
<reference evidence="3" key="1">
    <citation type="submission" date="2016-02" db="EMBL/GenBank/DDBJ databases">
        <title>Comparative genomics of biotechnologically important yeasts.</title>
        <authorList>
            <consortium name="DOE Joint Genome Institute"/>
            <person name="Riley R."/>
            <person name="Haridas S."/>
            <person name="Wolfe K.H."/>
            <person name="Lopes M.R."/>
            <person name="Hittinger C.T."/>
            <person name="Goker M."/>
            <person name="Salamov A."/>
            <person name="Wisecaver J."/>
            <person name="Long T.M."/>
            <person name="Aerts A.L."/>
            <person name="Barry K."/>
            <person name="Choi C."/>
            <person name="Clum A."/>
            <person name="Coughlan A.Y."/>
            <person name="Deshpande S."/>
            <person name="Douglass A.P."/>
            <person name="Hanson S.J."/>
            <person name="Klenk H.-P."/>
            <person name="Labutti K."/>
            <person name="Lapidus A."/>
            <person name="Lindquist E."/>
            <person name="Lipzen A."/>
            <person name="Meier-Kolthoff J.P."/>
            <person name="Ohm R.A."/>
            <person name="Otillar R.P."/>
            <person name="Pangilinan J."/>
            <person name="Peng Y."/>
            <person name="Rokas A."/>
            <person name="Rosa C.A."/>
            <person name="Scheuner C."/>
            <person name="Sibirny A.A."/>
            <person name="Slot J.C."/>
            <person name="Stielow J.B."/>
            <person name="Sun H."/>
            <person name="Kurtzman C.P."/>
            <person name="Blackwell M."/>
            <person name="Jeffries T.W."/>
            <person name="Grigoriev I.V."/>
        </authorList>
    </citation>
    <scope>NUCLEOTIDE SEQUENCE [LARGE SCALE GENOMIC DNA]</scope>
    <source>
        <strain evidence="3">NRRL Y-17796</strain>
    </source>
</reference>
<organism evidence="2 3">
    <name type="scientific">Tortispora caseinolytica NRRL Y-17796</name>
    <dbReference type="NCBI Taxonomy" id="767744"/>
    <lineage>
        <taxon>Eukaryota</taxon>
        <taxon>Fungi</taxon>
        <taxon>Dikarya</taxon>
        <taxon>Ascomycota</taxon>
        <taxon>Saccharomycotina</taxon>
        <taxon>Trigonopsidomycetes</taxon>
        <taxon>Trigonopsidales</taxon>
        <taxon>Trigonopsidaceae</taxon>
        <taxon>Tortispora</taxon>
    </lineage>
</organism>
<feature type="domain" description="DnaJ homologue subfamily C member 28 conserved" evidence="1">
    <location>
        <begin position="175"/>
        <end position="244"/>
    </location>
</feature>
<dbReference type="Proteomes" id="UP000095023">
    <property type="component" value="Unassembled WGS sequence"/>
</dbReference>
<protein>
    <recommendedName>
        <fullName evidence="1">DnaJ homologue subfamily C member 28 conserved domain-containing protein</fullName>
    </recommendedName>
</protein>
<accession>A0A1E4TL21</accession>
<dbReference type="InterPro" id="IPR018961">
    <property type="entry name" value="DnaJ_homolog_subfam-C_membr-28"/>
</dbReference>
<evidence type="ECO:0000313" key="2">
    <source>
        <dbReference type="EMBL" id="ODV92442.1"/>
    </source>
</evidence>
<dbReference type="OrthoDB" id="1922282at2759"/>
<dbReference type="AlphaFoldDB" id="A0A1E4TL21"/>
<proteinExistence type="predicted"/>
<keyword evidence="3" id="KW-1185">Reference proteome</keyword>
<dbReference type="PANTHER" id="PTHR39394">
    <property type="entry name" value="YALI0E31793P"/>
    <property type="match status" value="1"/>
</dbReference>
<sequence>MLLFAGSSVRRRPLVGIRKLRVFGGLRGQSDTSHAESLDLSVIKRTDNRPLPISAKVLAIAPKQAIDIATAAPWSGTESTHDAVLRALVEAHPQRPTYRFRPENPNKYRLSSTLELPKHNFKPQKRASERLYDAREKTLDYRLNKATASHQSDTTQPEPATRPVITPAFDGIRAMADRRIEEARAKGAFNNLPKGLHLDKDWQIKSPYLHTTEYFLNRMIQKQNIVPPWIEKQNILNSDIDHFRKGLRRDWGRHAARSILRLPLSRDEQLDRARAYQEAEKTDQQVKFRDKEWVSMNREYHEEVLRSLNSSIRSYNLQAPSTSRRGYLSLEAELERCFYEVNTDLLELVEARIASYRPSKPQAVPIYEGSRLIKESAHKQYGLRQMIRDMVNSFRRNHTEPERS</sequence>
<dbReference type="Pfam" id="PF09350">
    <property type="entry name" value="DJC28_CD"/>
    <property type="match status" value="1"/>
</dbReference>
<evidence type="ECO:0000259" key="1">
    <source>
        <dbReference type="Pfam" id="PF09350"/>
    </source>
</evidence>